<evidence type="ECO:0000313" key="2">
    <source>
        <dbReference type="Proteomes" id="UP000028401"/>
    </source>
</evidence>
<gene>
    <name evidence="1" type="ORF">U725_01930</name>
</gene>
<dbReference type="AlphaFoldDB" id="A0A084A9F7"/>
<reference evidence="1 2" key="1">
    <citation type="submission" date="2014-06" db="EMBL/GenBank/DDBJ databases">
        <title>Draft genome sequence of the putrescine producing strain Lactococcus lactis subsp cremoris GE214.</title>
        <authorList>
            <person name="Ladero V."/>
            <person name="Linares D.M."/>
            <person name="del Rio B."/>
            <person name="Mayo B."/>
            <person name="Martin M.C."/>
            <person name="Fernandez M."/>
            <person name="Alvarez M.A."/>
        </authorList>
    </citation>
    <scope>NUCLEOTIDE SEQUENCE [LARGE SCALE GENOMIC DNA]</scope>
    <source>
        <strain evidence="1 2">GE214</strain>
    </source>
</reference>
<proteinExistence type="predicted"/>
<sequence>CMFGFASVAFDTAVFPDFTTSISTMLPNPFPISFGTVFLRFPLYPETDNLTATTGRLAINLSTSSLDVAASTLALNSDLTLLDRNFNPSIVDLASSLVLTRASATLASD</sequence>
<comment type="caution">
    <text evidence="1">The sequence shown here is derived from an EMBL/GenBank/DDBJ whole genome shotgun (WGS) entry which is preliminary data.</text>
</comment>
<feature type="non-terminal residue" evidence="1">
    <location>
        <position position="109"/>
    </location>
</feature>
<protein>
    <submittedName>
        <fullName evidence="1">Uncharacterized protein</fullName>
    </submittedName>
</protein>
<dbReference type="EMBL" id="AZSI01000104">
    <property type="protein sequence ID" value="KEY61936.1"/>
    <property type="molecule type" value="Genomic_DNA"/>
</dbReference>
<evidence type="ECO:0000313" key="1">
    <source>
        <dbReference type="EMBL" id="KEY61936.1"/>
    </source>
</evidence>
<dbReference type="Proteomes" id="UP000028401">
    <property type="component" value="Unassembled WGS sequence"/>
</dbReference>
<name>A0A084A9F7_LACLC</name>
<feature type="non-terminal residue" evidence="1">
    <location>
        <position position="1"/>
    </location>
</feature>
<accession>A0A084A9F7</accession>
<organism evidence="1 2">
    <name type="scientific">Lactococcus cremoris subsp. cremoris GE214</name>
    <dbReference type="NCBI Taxonomy" id="1415168"/>
    <lineage>
        <taxon>Bacteria</taxon>
        <taxon>Bacillati</taxon>
        <taxon>Bacillota</taxon>
        <taxon>Bacilli</taxon>
        <taxon>Lactobacillales</taxon>
        <taxon>Streptococcaceae</taxon>
        <taxon>Lactococcus</taxon>
        <taxon>Lactococcus cremoris subsp. cremoris</taxon>
    </lineage>
</organism>